<evidence type="ECO:0000313" key="1">
    <source>
        <dbReference type="EMBL" id="ERL85975.1"/>
    </source>
</evidence>
<dbReference type="AlphaFoldDB" id="U4U7Q4"/>
<accession>U4U7Q4</accession>
<organism evidence="1 2">
    <name type="scientific">Dendroctonus ponderosae</name>
    <name type="common">Mountain pine beetle</name>
    <dbReference type="NCBI Taxonomy" id="77166"/>
    <lineage>
        <taxon>Eukaryota</taxon>
        <taxon>Metazoa</taxon>
        <taxon>Ecdysozoa</taxon>
        <taxon>Arthropoda</taxon>
        <taxon>Hexapoda</taxon>
        <taxon>Insecta</taxon>
        <taxon>Pterygota</taxon>
        <taxon>Neoptera</taxon>
        <taxon>Endopterygota</taxon>
        <taxon>Coleoptera</taxon>
        <taxon>Polyphaga</taxon>
        <taxon>Cucujiformia</taxon>
        <taxon>Curculionidae</taxon>
        <taxon>Scolytinae</taxon>
        <taxon>Dendroctonus</taxon>
    </lineage>
</organism>
<protein>
    <recommendedName>
        <fullName evidence="3">Reverse transcriptase zinc-binding domain-containing protein</fullName>
    </recommendedName>
</protein>
<dbReference type="STRING" id="77166.U4U7Q4"/>
<gene>
    <name evidence="1" type="ORF">D910_03389</name>
</gene>
<reference evidence="1 2" key="1">
    <citation type="journal article" date="2013" name="Genome Biol.">
        <title>Draft genome of the mountain pine beetle, Dendroctonus ponderosae Hopkins, a major forest pest.</title>
        <authorList>
            <person name="Keeling C.I."/>
            <person name="Yuen M.M."/>
            <person name="Liao N.Y."/>
            <person name="Docking T.R."/>
            <person name="Chan S.K."/>
            <person name="Taylor G.A."/>
            <person name="Palmquist D.L."/>
            <person name="Jackman S.D."/>
            <person name="Nguyen A."/>
            <person name="Li M."/>
            <person name="Henderson H."/>
            <person name="Janes J.K."/>
            <person name="Zhao Y."/>
            <person name="Pandoh P."/>
            <person name="Moore R."/>
            <person name="Sperling F.A."/>
            <person name="Huber D.P."/>
            <person name="Birol I."/>
            <person name="Jones S.J."/>
            <person name="Bohlmann J."/>
        </authorList>
    </citation>
    <scope>NUCLEOTIDE SEQUENCE</scope>
</reference>
<proteinExistence type="predicted"/>
<dbReference type="EMBL" id="KB631764">
    <property type="protein sequence ID" value="ERL85975.1"/>
    <property type="molecule type" value="Genomic_DNA"/>
</dbReference>
<evidence type="ECO:0000313" key="2">
    <source>
        <dbReference type="Proteomes" id="UP000030742"/>
    </source>
</evidence>
<evidence type="ECO:0008006" key="3">
    <source>
        <dbReference type="Google" id="ProtNLM"/>
    </source>
</evidence>
<sequence length="63" mass="7086">MGLSDQPTCRGCKLEDETTLHVMCHCTSYATGRRRLLGGDEIPPDQIMQTSLKILLEFIECTE</sequence>
<name>U4U7Q4_DENPD</name>
<dbReference type="Proteomes" id="UP000030742">
    <property type="component" value="Unassembled WGS sequence"/>
</dbReference>